<dbReference type="EnsemblPlants" id="evm.model.09.770">
    <property type="protein sequence ID" value="cds.evm.model.09.770"/>
    <property type="gene ID" value="evm.TU.09.770"/>
</dbReference>
<dbReference type="InterPro" id="IPR001584">
    <property type="entry name" value="Integrase_cat-core"/>
</dbReference>
<dbReference type="PANTHER" id="PTHR48475:SF1">
    <property type="entry name" value="RNASE H TYPE-1 DOMAIN-CONTAINING PROTEIN"/>
    <property type="match status" value="1"/>
</dbReference>
<dbReference type="InterPro" id="IPR012337">
    <property type="entry name" value="RNaseH-like_sf"/>
</dbReference>
<name>A0A803QHB3_CANSA</name>
<sequence>MNLVTSKKALDFVIKNIMCRCGLPHKIVSDNGKQFESDQFTKFCTKHGIIKSFLVVARPQANRQVEVVNKILKTTLKKKLQACKAHYPEKLPRVLWAYSTTERTFIGHTPYSMTYGCEAVIPVDSTVPTHRRDTYDPTRNYALLQESLDLIEELQEQSKVQLQMYQNKTA</sequence>
<reference evidence="2" key="1">
    <citation type="submission" date="2018-11" db="EMBL/GenBank/DDBJ databases">
        <authorList>
            <person name="Grassa J C."/>
        </authorList>
    </citation>
    <scope>NUCLEOTIDE SEQUENCE [LARGE SCALE GENOMIC DNA]</scope>
</reference>
<dbReference type="InterPro" id="IPR036397">
    <property type="entry name" value="RNaseH_sf"/>
</dbReference>
<accession>A0A803QHB3</accession>
<dbReference type="OMA" id="THRRDTY"/>
<dbReference type="PANTHER" id="PTHR48475">
    <property type="entry name" value="RIBONUCLEASE H"/>
    <property type="match status" value="1"/>
</dbReference>
<dbReference type="PROSITE" id="PS50994">
    <property type="entry name" value="INTEGRASE"/>
    <property type="match status" value="1"/>
</dbReference>
<evidence type="ECO:0000313" key="2">
    <source>
        <dbReference type="EnsemblPlants" id="cds.evm.model.09.770"/>
    </source>
</evidence>
<feature type="domain" description="Integrase catalytic" evidence="1">
    <location>
        <begin position="1"/>
        <end position="118"/>
    </location>
</feature>
<dbReference type="GO" id="GO:0003676">
    <property type="term" value="F:nucleic acid binding"/>
    <property type="evidence" value="ECO:0007669"/>
    <property type="project" value="InterPro"/>
</dbReference>
<dbReference type="SUPFAM" id="SSF53098">
    <property type="entry name" value="Ribonuclease H-like"/>
    <property type="match status" value="1"/>
</dbReference>
<dbReference type="Gramene" id="evm.model.09.770">
    <property type="protein sequence ID" value="cds.evm.model.09.770"/>
    <property type="gene ID" value="evm.TU.09.770"/>
</dbReference>
<proteinExistence type="predicted"/>
<dbReference type="GO" id="GO:0015074">
    <property type="term" value="P:DNA integration"/>
    <property type="evidence" value="ECO:0007669"/>
    <property type="project" value="InterPro"/>
</dbReference>
<dbReference type="Gene3D" id="3.30.420.10">
    <property type="entry name" value="Ribonuclease H-like superfamily/Ribonuclease H"/>
    <property type="match status" value="1"/>
</dbReference>
<evidence type="ECO:0000259" key="1">
    <source>
        <dbReference type="PROSITE" id="PS50994"/>
    </source>
</evidence>
<evidence type="ECO:0000313" key="3">
    <source>
        <dbReference type="Proteomes" id="UP000596661"/>
    </source>
</evidence>
<dbReference type="Proteomes" id="UP000596661">
    <property type="component" value="Chromosome 9"/>
</dbReference>
<organism evidence="2 3">
    <name type="scientific">Cannabis sativa</name>
    <name type="common">Hemp</name>
    <name type="synonym">Marijuana</name>
    <dbReference type="NCBI Taxonomy" id="3483"/>
    <lineage>
        <taxon>Eukaryota</taxon>
        <taxon>Viridiplantae</taxon>
        <taxon>Streptophyta</taxon>
        <taxon>Embryophyta</taxon>
        <taxon>Tracheophyta</taxon>
        <taxon>Spermatophyta</taxon>
        <taxon>Magnoliopsida</taxon>
        <taxon>eudicotyledons</taxon>
        <taxon>Gunneridae</taxon>
        <taxon>Pentapetalae</taxon>
        <taxon>rosids</taxon>
        <taxon>fabids</taxon>
        <taxon>Rosales</taxon>
        <taxon>Cannabaceae</taxon>
        <taxon>Cannabis</taxon>
    </lineage>
</organism>
<dbReference type="AlphaFoldDB" id="A0A803QHB3"/>
<keyword evidence="3" id="KW-1185">Reference proteome</keyword>
<reference evidence="2" key="2">
    <citation type="submission" date="2021-03" db="UniProtKB">
        <authorList>
            <consortium name="EnsemblPlants"/>
        </authorList>
    </citation>
    <scope>IDENTIFICATION</scope>
</reference>
<protein>
    <recommendedName>
        <fullName evidence="1">Integrase catalytic domain-containing protein</fullName>
    </recommendedName>
</protein>
<dbReference type="EMBL" id="UZAU01000736">
    <property type="status" value="NOT_ANNOTATED_CDS"/>
    <property type="molecule type" value="Genomic_DNA"/>
</dbReference>